<organism evidence="1 2">
    <name type="scientific">Achlya hypogyna</name>
    <name type="common">Oomycete</name>
    <name type="synonym">Protoachlya hypogyna</name>
    <dbReference type="NCBI Taxonomy" id="1202772"/>
    <lineage>
        <taxon>Eukaryota</taxon>
        <taxon>Sar</taxon>
        <taxon>Stramenopiles</taxon>
        <taxon>Oomycota</taxon>
        <taxon>Saprolegniomycetes</taxon>
        <taxon>Saprolegniales</taxon>
        <taxon>Achlyaceae</taxon>
        <taxon>Achlya</taxon>
    </lineage>
</organism>
<comment type="caution">
    <text evidence="1">The sequence shown here is derived from an EMBL/GenBank/DDBJ whole genome shotgun (WGS) entry which is preliminary data.</text>
</comment>
<dbReference type="AlphaFoldDB" id="A0A1V9YQQ0"/>
<dbReference type="EMBL" id="JNBR01001411">
    <property type="protein sequence ID" value="OQR88068.1"/>
    <property type="molecule type" value="Genomic_DNA"/>
</dbReference>
<reference evidence="1 2" key="1">
    <citation type="journal article" date="2014" name="Genome Biol. Evol.">
        <title>The secreted proteins of Achlya hypogyna and Thraustotheca clavata identify the ancestral oomycete secretome and reveal gene acquisitions by horizontal gene transfer.</title>
        <authorList>
            <person name="Misner I."/>
            <person name="Blouin N."/>
            <person name="Leonard G."/>
            <person name="Richards T.A."/>
            <person name="Lane C.E."/>
        </authorList>
    </citation>
    <scope>NUCLEOTIDE SEQUENCE [LARGE SCALE GENOMIC DNA]</scope>
    <source>
        <strain evidence="1 2">ATCC 48635</strain>
    </source>
</reference>
<accession>A0A1V9YQQ0</accession>
<dbReference type="OrthoDB" id="79205at2759"/>
<dbReference type="Proteomes" id="UP000243579">
    <property type="component" value="Unassembled WGS sequence"/>
</dbReference>
<evidence type="ECO:0000313" key="2">
    <source>
        <dbReference type="Proteomes" id="UP000243579"/>
    </source>
</evidence>
<evidence type="ECO:0000313" key="1">
    <source>
        <dbReference type="EMBL" id="OQR88068.1"/>
    </source>
</evidence>
<name>A0A1V9YQQ0_ACHHY</name>
<gene>
    <name evidence="1" type="ORF">ACHHYP_07635</name>
</gene>
<keyword evidence="2" id="KW-1185">Reference proteome</keyword>
<protein>
    <submittedName>
        <fullName evidence="1">Uncharacterized protein</fullName>
    </submittedName>
</protein>
<sequence length="241" mass="26182">MCPSLARERCIAVIGALLSLAVLATVYVGMLHRQATLSSVASQVLQHPEALDVEQLRGRLLRMGLCTPGDGWLSARPATRFYAHDGPPIEVVLHRRVAALPAHRYAPLPASFVARGDVVYGLSPLDPFAVASSTAASDAPHSAVNEMYAALAGFTEGIVINCSFHDGFLVHFRQPLDAAAAQRREDAVVVTARVLGQSHVWKWTRHQWGDAETVVLQEVVPAHAQLSALRLRYPSYALRPE</sequence>
<proteinExistence type="predicted"/>